<comment type="caution">
    <text evidence="3">The sequence shown here is derived from an EMBL/GenBank/DDBJ whole genome shotgun (WGS) entry which is preliminary data.</text>
</comment>
<name>A0A2G1MBQ8_9RHOB</name>
<dbReference type="GO" id="GO:0000166">
    <property type="term" value="F:nucleotide binding"/>
    <property type="evidence" value="ECO:0007669"/>
    <property type="project" value="InterPro"/>
</dbReference>
<dbReference type="SUPFAM" id="SSF47794">
    <property type="entry name" value="Rad51 N-terminal domain-like"/>
    <property type="match status" value="1"/>
</dbReference>
<evidence type="ECO:0000259" key="2">
    <source>
        <dbReference type="SMART" id="SM00278"/>
    </source>
</evidence>
<feature type="domain" description="Helix-hairpin-helix DNA-binding motif class 1" evidence="2">
    <location>
        <begin position="2"/>
        <end position="21"/>
    </location>
</feature>
<evidence type="ECO:0000256" key="1">
    <source>
        <dbReference type="SAM" id="MobiDB-lite"/>
    </source>
</evidence>
<dbReference type="EMBL" id="NQWH01000058">
    <property type="protein sequence ID" value="PHP26169.1"/>
    <property type="molecule type" value="Genomic_DNA"/>
</dbReference>
<dbReference type="InterPro" id="IPR010995">
    <property type="entry name" value="DNA_repair_Rad51/TF_NusA_a-hlx"/>
</dbReference>
<dbReference type="AlphaFoldDB" id="A0A2G1MBQ8"/>
<feature type="compositionally biased region" description="Basic residues" evidence="1">
    <location>
        <begin position="126"/>
        <end position="139"/>
    </location>
</feature>
<dbReference type="InterPro" id="IPR003583">
    <property type="entry name" value="Hlx-hairpin-Hlx_DNA-bd_motif"/>
</dbReference>
<evidence type="ECO:0000313" key="3">
    <source>
        <dbReference type="EMBL" id="PHP26169.1"/>
    </source>
</evidence>
<proteinExistence type="predicted"/>
<feature type="region of interest" description="Disordered" evidence="1">
    <location>
        <begin position="62"/>
        <end position="180"/>
    </location>
</feature>
<protein>
    <recommendedName>
        <fullName evidence="2">Helix-hairpin-helix DNA-binding motif class 1 domain-containing protein</fullName>
    </recommendedName>
</protein>
<gene>
    <name evidence="3" type="ORF">CJ301_17870</name>
</gene>
<dbReference type="Gene3D" id="1.10.150.20">
    <property type="entry name" value="5' to 3' exonuclease, C-terminal subdomain"/>
    <property type="match status" value="1"/>
</dbReference>
<feature type="domain" description="Helix-hairpin-helix DNA-binding motif class 1" evidence="2">
    <location>
        <begin position="35"/>
        <end position="54"/>
    </location>
</feature>
<dbReference type="GO" id="GO:0006281">
    <property type="term" value="P:DNA repair"/>
    <property type="evidence" value="ECO:0007669"/>
    <property type="project" value="InterPro"/>
</dbReference>
<sequence length="180" mass="19427">MRPVTDIPGVGPALAMLLRERRITSVAEFAATPPADLTTIRGIGEQRVEALLAAARALLSEQRAASADTKLETRVEPLPNDVTSAAVGGPKGPDLTEDKVDKKGAAKGKSKKGSASKPKGNEQKKKGQKKKEQKKKEQKKKPDAKKLKNSMAKTKKKKTEKSVNSLKAKKSKVLKKPKKK</sequence>
<dbReference type="GO" id="GO:0003677">
    <property type="term" value="F:DNA binding"/>
    <property type="evidence" value="ECO:0007669"/>
    <property type="project" value="InterPro"/>
</dbReference>
<dbReference type="Pfam" id="PF14520">
    <property type="entry name" value="HHH_5"/>
    <property type="match status" value="1"/>
</dbReference>
<dbReference type="Proteomes" id="UP000221860">
    <property type="component" value="Unassembled WGS sequence"/>
</dbReference>
<feature type="compositionally biased region" description="Basic and acidic residues" evidence="1">
    <location>
        <begin position="94"/>
        <end position="104"/>
    </location>
</feature>
<dbReference type="SMART" id="SM00278">
    <property type="entry name" value="HhH1"/>
    <property type="match status" value="2"/>
</dbReference>
<evidence type="ECO:0000313" key="4">
    <source>
        <dbReference type="Proteomes" id="UP000221860"/>
    </source>
</evidence>
<dbReference type="RefSeq" id="WP_099278706.1">
    <property type="nucleotide sequence ID" value="NZ_KZ304993.1"/>
</dbReference>
<reference evidence="3 4" key="1">
    <citation type="submission" date="2017-08" db="EMBL/GenBank/DDBJ databases">
        <title>Draft Genome Sequence of Loktanella cinnabarina Strain XM1, Isolated from Coastal Surface Water.</title>
        <authorList>
            <person name="Ma R."/>
            <person name="Wang J."/>
            <person name="Wang Q."/>
            <person name="Ma Z."/>
            <person name="Li J."/>
            <person name="Chen L."/>
        </authorList>
    </citation>
    <scope>NUCLEOTIDE SEQUENCE [LARGE SCALE GENOMIC DNA]</scope>
    <source>
        <strain evidence="3 4">XM1</strain>
    </source>
</reference>
<accession>A0A2G1MBQ8</accession>
<feature type="compositionally biased region" description="Basic residues" evidence="1">
    <location>
        <begin position="167"/>
        <end position="180"/>
    </location>
</feature>
<keyword evidence="4" id="KW-1185">Reference proteome</keyword>
<organism evidence="3 4">
    <name type="scientific">Limimaricola cinnabarinus</name>
    <dbReference type="NCBI Taxonomy" id="1125964"/>
    <lineage>
        <taxon>Bacteria</taxon>
        <taxon>Pseudomonadati</taxon>
        <taxon>Pseudomonadota</taxon>
        <taxon>Alphaproteobacteria</taxon>
        <taxon>Rhodobacterales</taxon>
        <taxon>Paracoccaceae</taxon>
        <taxon>Limimaricola</taxon>
    </lineage>
</organism>
<feature type="compositionally biased region" description="Basic residues" evidence="1">
    <location>
        <begin position="105"/>
        <end position="114"/>
    </location>
</feature>
<dbReference type="OrthoDB" id="7746053at2"/>